<dbReference type="FunFam" id="3.40.50.300:FF:000218">
    <property type="entry name" value="Multidrug ABC transporter ATP-binding protein"/>
    <property type="match status" value="1"/>
</dbReference>
<dbReference type="PROSITE" id="PS00211">
    <property type="entry name" value="ABC_TRANSPORTER_1"/>
    <property type="match status" value="1"/>
</dbReference>
<dbReference type="CDD" id="cd07346">
    <property type="entry name" value="ABC_6TM_exporters"/>
    <property type="match status" value="1"/>
</dbReference>
<dbReference type="InterPro" id="IPR027417">
    <property type="entry name" value="P-loop_NTPase"/>
</dbReference>
<reference evidence="11" key="1">
    <citation type="submission" date="2022-08" db="EMBL/GenBank/DDBJ databases">
        <title>The genomic sequence of strain Paenibacillus sp. SCIV0701.</title>
        <authorList>
            <person name="Zhao H."/>
        </authorList>
    </citation>
    <scope>NUCLEOTIDE SEQUENCE</scope>
    <source>
        <strain evidence="11">SCIV0701</strain>
    </source>
</reference>
<keyword evidence="12" id="KW-1185">Reference proteome</keyword>
<feature type="domain" description="ABC transmembrane type-1" evidence="10">
    <location>
        <begin position="38"/>
        <end position="317"/>
    </location>
</feature>
<evidence type="ECO:0000256" key="1">
    <source>
        <dbReference type="ARBA" id="ARBA00004651"/>
    </source>
</evidence>
<dbReference type="InterPro" id="IPR017871">
    <property type="entry name" value="ABC_transporter-like_CS"/>
</dbReference>
<proteinExistence type="inferred from homology"/>
<dbReference type="Pfam" id="PF00005">
    <property type="entry name" value="ABC_tran"/>
    <property type="match status" value="1"/>
</dbReference>
<keyword evidence="4" id="KW-0547">Nucleotide-binding</keyword>
<evidence type="ECO:0000256" key="8">
    <source>
        <dbReference type="SAM" id="Phobius"/>
    </source>
</evidence>
<accession>A0A9X2SDB2</accession>
<dbReference type="SMART" id="SM00382">
    <property type="entry name" value="AAA"/>
    <property type="match status" value="1"/>
</dbReference>
<feature type="transmembrane region" description="Helical" evidence="8">
    <location>
        <begin position="73"/>
        <end position="91"/>
    </location>
</feature>
<protein>
    <submittedName>
        <fullName evidence="11">ABC transporter ATP-binding protein/permease</fullName>
    </submittedName>
</protein>
<dbReference type="PANTHER" id="PTHR43394:SF1">
    <property type="entry name" value="ATP-BINDING CASSETTE SUB-FAMILY B MEMBER 10, MITOCHONDRIAL"/>
    <property type="match status" value="1"/>
</dbReference>
<evidence type="ECO:0000256" key="4">
    <source>
        <dbReference type="ARBA" id="ARBA00022741"/>
    </source>
</evidence>
<evidence type="ECO:0000256" key="5">
    <source>
        <dbReference type="ARBA" id="ARBA00022840"/>
    </source>
</evidence>
<name>A0A9X2SDB2_9BACL</name>
<dbReference type="InterPro" id="IPR003439">
    <property type="entry name" value="ABC_transporter-like_ATP-bd"/>
</dbReference>
<evidence type="ECO:0000259" key="9">
    <source>
        <dbReference type="PROSITE" id="PS50893"/>
    </source>
</evidence>
<dbReference type="SUPFAM" id="SSF52540">
    <property type="entry name" value="P-loop containing nucleoside triphosphate hydrolases"/>
    <property type="match status" value="1"/>
</dbReference>
<keyword evidence="5 11" id="KW-0067">ATP-binding</keyword>
<dbReference type="Pfam" id="PF00664">
    <property type="entry name" value="ABC_membrane"/>
    <property type="match status" value="1"/>
</dbReference>
<comment type="caution">
    <text evidence="11">The sequence shown here is derived from an EMBL/GenBank/DDBJ whole genome shotgun (WGS) entry which is preliminary data.</text>
</comment>
<evidence type="ECO:0000313" key="11">
    <source>
        <dbReference type="EMBL" id="MCR2806917.1"/>
    </source>
</evidence>
<dbReference type="InterPro" id="IPR003593">
    <property type="entry name" value="AAA+_ATPase"/>
</dbReference>
<dbReference type="PANTHER" id="PTHR43394">
    <property type="entry name" value="ATP-DEPENDENT PERMEASE MDL1, MITOCHONDRIAL"/>
    <property type="match status" value="1"/>
</dbReference>
<dbReference type="Gene3D" id="3.40.50.300">
    <property type="entry name" value="P-loop containing nucleotide triphosphate hydrolases"/>
    <property type="match status" value="1"/>
</dbReference>
<dbReference type="CDD" id="cd03249">
    <property type="entry name" value="ABC_MTABC3_MDL1_MDL2"/>
    <property type="match status" value="1"/>
</dbReference>
<sequence length="606" mass="68229">MKGKASKEKLAEQADLAESRKSYLWALRFLWPYKKKIAALAICGLMAVIGETLTPKMIQYIIDHVVKTKDTELFFAIIGGLVAVNLLMLVAKNFRNLIQRTIGELASRDMQLAIFKHLRKLGFSHYERHPAGETLSMFNSEVMSVMRIYRNFLPGVIDNLLFVTVAMGMLISISGWLSLIILPTFGLYYLFGPYFERKAALYGRQTGKARIAYNQSIYETVSGLREFRAFGAQPWYRDRTLAKHKSWSDVYLLSATFSFARGSFRRFTFYMGAIAVFLTGYYAVTNHWLTLGAFIAFILLYMTTMFRLTLLVTMLTEQKLVINQTIPLYQFMHKPIEVEDPEKPVHLKEVLGGLVFEDVRFQYPGQPPVLRGFSLTIKPGEKVAFVGTSGGGKTTLFKLIGRFYDPTSGVIKLDGVPIQELTMAQLRESIGYVFQETYLFGSSVKENIRFGRPDATDEEIVEAAKAAYAHDFIMQLPEGYDTLVGERGMKLSGGQKQRISIARMFVKKPAIILLDEATSSLDNVSEYEVQQALDQVLVNRTTIAIAHRLSTVKHFDTIVVIHEGQVAEAGSYEALMARQGLLYQLEAGQSEAGTEAEGGRIAHEVR</sequence>
<feature type="domain" description="ABC transporter" evidence="9">
    <location>
        <begin position="354"/>
        <end position="588"/>
    </location>
</feature>
<dbReference type="InterPro" id="IPR011527">
    <property type="entry name" value="ABC1_TM_dom"/>
</dbReference>
<evidence type="ECO:0000313" key="12">
    <source>
        <dbReference type="Proteomes" id="UP001141950"/>
    </source>
</evidence>
<feature type="transmembrane region" description="Helical" evidence="8">
    <location>
        <begin position="152"/>
        <end position="170"/>
    </location>
</feature>
<dbReference type="PROSITE" id="PS50893">
    <property type="entry name" value="ABC_TRANSPORTER_2"/>
    <property type="match status" value="1"/>
</dbReference>
<dbReference type="EMBL" id="JANIPJ010000021">
    <property type="protein sequence ID" value="MCR2806917.1"/>
    <property type="molecule type" value="Genomic_DNA"/>
</dbReference>
<comment type="subcellular location">
    <subcellularLocation>
        <location evidence="1">Cell membrane</location>
        <topology evidence="1">Multi-pass membrane protein</topology>
    </subcellularLocation>
</comment>
<dbReference type="Proteomes" id="UP001141950">
    <property type="component" value="Unassembled WGS sequence"/>
</dbReference>
<keyword evidence="7 8" id="KW-0472">Membrane</keyword>
<feature type="transmembrane region" description="Helical" evidence="8">
    <location>
        <begin position="176"/>
        <end position="195"/>
    </location>
</feature>
<dbReference type="GO" id="GO:0005524">
    <property type="term" value="F:ATP binding"/>
    <property type="evidence" value="ECO:0007669"/>
    <property type="project" value="UniProtKB-KW"/>
</dbReference>
<feature type="transmembrane region" description="Helical" evidence="8">
    <location>
        <begin position="37"/>
        <end position="53"/>
    </location>
</feature>
<dbReference type="SUPFAM" id="SSF90123">
    <property type="entry name" value="ABC transporter transmembrane region"/>
    <property type="match status" value="1"/>
</dbReference>
<evidence type="ECO:0000256" key="3">
    <source>
        <dbReference type="ARBA" id="ARBA00022692"/>
    </source>
</evidence>
<evidence type="ECO:0000256" key="7">
    <source>
        <dbReference type="ARBA" id="ARBA00023136"/>
    </source>
</evidence>
<evidence type="ECO:0000256" key="6">
    <source>
        <dbReference type="ARBA" id="ARBA00022989"/>
    </source>
</evidence>
<dbReference type="AlphaFoldDB" id="A0A9X2SDB2"/>
<feature type="transmembrane region" description="Helical" evidence="8">
    <location>
        <begin position="290"/>
        <end position="310"/>
    </location>
</feature>
<dbReference type="GO" id="GO:0005886">
    <property type="term" value="C:plasma membrane"/>
    <property type="evidence" value="ECO:0007669"/>
    <property type="project" value="UniProtKB-SubCell"/>
</dbReference>
<dbReference type="GO" id="GO:0015421">
    <property type="term" value="F:ABC-type oligopeptide transporter activity"/>
    <property type="evidence" value="ECO:0007669"/>
    <property type="project" value="TreeGrafter"/>
</dbReference>
<dbReference type="InterPro" id="IPR039421">
    <property type="entry name" value="Type_1_exporter"/>
</dbReference>
<gene>
    <name evidence="11" type="ORF">NQZ67_23820</name>
</gene>
<keyword evidence="6 8" id="KW-1133">Transmembrane helix</keyword>
<comment type="similarity">
    <text evidence="2">Belongs to the ABC transporter superfamily.</text>
</comment>
<organism evidence="11 12">
    <name type="scientific">Paenibacillus soyae</name>
    <dbReference type="NCBI Taxonomy" id="2969249"/>
    <lineage>
        <taxon>Bacteria</taxon>
        <taxon>Bacillati</taxon>
        <taxon>Bacillota</taxon>
        <taxon>Bacilli</taxon>
        <taxon>Bacillales</taxon>
        <taxon>Paenibacillaceae</taxon>
        <taxon>Paenibacillus</taxon>
    </lineage>
</organism>
<evidence type="ECO:0000256" key="2">
    <source>
        <dbReference type="ARBA" id="ARBA00005417"/>
    </source>
</evidence>
<evidence type="ECO:0000259" key="10">
    <source>
        <dbReference type="PROSITE" id="PS50929"/>
    </source>
</evidence>
<dbReference type="InterPro" id="IPR036640">
    <property type="entry name" value="ABC1_TM_sf"/>
</dbReference>
<keyword evidence="3 8" id="KW-0812">Transmembrane</keyword>
<dbReference type="PROSITE" id="PS50929">
    <property type="entry name" value="ABC_TM1F"/>
    <property type="match status" value="1"/>
</dbReference>
<dbReference type="RefSeq" id="WP_257450888.1">
    <property type="nucleotide sequence ID" value="NZ_JANIPJ010000021.1"/>
</dbReference>
<dbReference type="Gene3D" id="1.20.1560.10">
    <property type="entry name" value="ABC transporter type 1, transmembrane domain"/>
    <property type="match status" value="1"/>
</dbReference>
<feature type="transmembrane region" description="Helical" evidence="8">
    <location>
        <begin position="267"/>
        <end position="284"/>
    </location>
</feature>
<dbReference type="GO" id="GO:0016887">
    <property type="term" value="F:ATP hydrolysis activity"/>
    <property type="evidence" value="ECO:0007669"/>
    <property type="project" value="InterPro"/>
</dbReference>